<feature type="binding site" evidence="15">
    <location>
        <position position="1884"/>
    </location>
    <ligand>
        <name>Mg(2+)</name>
        <dbReference type="ChEBI" id="CHEBI:18420"/>
    </ligand>
</feature>
<dbReference type="GO" id="GO:0000724">
    <property type="term" value="P:double-strand break repair via homologous recombination"/>
    <property type="evidence" value="ECO:0007669"/>
    <property type="project" value="UniProtKB-UniRule"/>
</dbReference>
<dbReference type="PANTHER" id="PTHR11070:SF23">
    <property type="entry name" value="RECBCD ENZYME SUBUNIT RECB"/>
    <property type="match status" value="1"/>
</dbReference>
<keyword evidence="6 15" id="KW-0347">Helicase</keyword>
<evidence type="ECO:0000256" key="5">
    <source>
        <dbReference type="ARBA" id="ARBA00022801"/>
    </source>
</evidence>
<comment type="catalytic activity">
    <reaction evidence="13 15">
        <text>Couples ATP hydrolysis with the unwinding of duplex DNA by translocating in the 3'-5' direction.</text>
        <dbReference type="EC" id="5.6.2.4"/>
    </reaction>
</comment>
<dbReference type="InterPro" id="IPR000212">
    <property type="entry name" value="DNA_helicase_UvrD/REP"/>
</dbReference>
<feature type="compositionally biased region" description="Low complexity" evidence="18">
    <location>
        <begin position="15"/>
        <end position="48"/>
    </location>
</feature>
<evidence type="ECO:0000256" key="4">
    <source>
        <dbReference type="ARBA" id="ARBA00022763"/>
    </source>
</evidence>
<evidence type="ECO:0000256" key="13">
    <source>
        <dbReference type="ARBA" id="ARBA00034617"/>
    </source>
</evidence>
<dbReference type="GO" id="GO:0005829">
    <property type="term" value="C:cytosol"/>
    <property type="evidence" value="ECO:0007669"/>
    <property type="project" value="TreeGrafter"/>
</dbReference>
<evidence type="ECO:0000313" key="22">
    <source>
        <dbReference type="Proteomes" id="UP000733611"/>
    </source>
</evidence>
<evidence type="ECO:0000259" key="20">
    <source>
        <dbReference type="PROSITE" id="PS51217"/>
    </source>
</evidence>
<dbReference type="EC" id="3.1.11.5" evidence="15"/>
<evidence type="ECO:0000256" key="16">
    <source>
        <dbReference type="PROSITE-ProRule" id="PRU00560"/>
    </source>
</evidence>
<comment type="cofactor">
    <cofactor evidence="15">
        <name>Mg(2+)</name>
        <dbReference type="ChEBI" id="CHEBI:18420"/>
    </cofactor>
    <text evidence="15">Binds 1 Mg(2+) ion per subunit.</text>
</comment>
<dbReference type="CDD" id="cd22352">
    <property type="entry name" value="RecB_C-like"/>
    <property type="match status" value="1"/>
</dbReference>
<dbReference type="InterPro" id="IPR011335">
    <property type="entry name" value="Restrct_endonuc-II-like"/>
</dbReference>
<feature type="compositionally biased region" description="Polar residues" evidence="18">
    <location>
        <begin position="54"/>
        <end position="63"/>
    </location>
</feature>
<evidence type="ECO:0000256" key="7">
    <source>
        <dbReference type="ARBA" id="ARBA00022839"/>
    </source>
</evidence>
<keyword evidence="1 15" id="KW-0540">Nuclease</keyword>
<dbReference type="Gene3D" id="3.40.50.300">
    <property type="entry name" value="P-loop containing nucleotide triphosphate hydrolases"/>
    <property type="match status" value="5"/>
</dbReference>
<feature type="coiled-coil region" evidence="17">
    <location>
        <begin position="161"/>
        <end position="196"/>
    </location>
</feature>
<feature type="binding site" evidence="15">
    <location>
        <position position="1790"/>
    </location>
    <ligand>
        <name>Mg(2+)</name>
        <dbReference type="ChEBI" id="CHEBI:18420"/>
    </ligand>
</feature>
<dbReference type="EMBL" id="JAHLFE010000125">
    <property type="protein sequence ID" value="MBU3844448.1"/>
    <property type="molecule type" value="Genomic_DNA"/>
</dbReference>
<dbReference type="GO" id="GO:0008854">
    <property type="term" value="F:exodeoxyribonuclease V activity"/>
    <property type="evidence" value="ECO:0007669"/>
    <property type="project" value="UniProtKB-EC"/>
</dbReference>
<dbReference type="InterPro" id="IPR004586">
    <property type="entry name" value="RecB"/>
</dbReference>
<dbReference type="Pfam" id="PF00580">
    <property type="entry name" value="UvrD-helicase"/>
    <property type="match status" value="2"/>
</dbReference>
<evidence type="ECO:0000256" key="6">
    <source>
        <dbReference type="ARBA" id="ARBA00022806"/>
    </source>
</evidence>
<dbReference type="GO" id="GO:0043138">
    <property type="term" value="F:3'-5' DNA helicase activity"/>
    <property type="evidence" value="ECO:0007669"/>
    <property type="project" value="UniProtKB-UniRule"/>
</dbReference>
<dbReference type="SUPFAM" id="SSF52980">
    <property type="entry name" value="Restriction endonuclease-like"/>
    <property type="match status" value="2"/>
</dbReference>
<dbReference type="GO" id="GO:0009338">
    <property type="term" value="C:exodeoxyribonuclease V complex"/>
    <property type="evidence" value="ECO:0007669"/>
    <property type="project" value="TreeGrafter"/>
</dbReference>
<feature type="region of interest" description="Disordered" evidence="18">
    <location>
        <begin position="1444"/>
        <end position="1467"/>
    </location>
</feature>
<keyword evidence="11 15" id="KW-0234">DNA repair</keyword>
<feature type="binding site" evidence="15">
    <location>
        <position position="1643"/>
    </location>
    <ligand>
        <name>Mg(2+)</name>
        <dbReference type="ChEBI" id="CHEBI:18420"/>
    </ligand>
</feature>
<feature type="region of interest" description="Nuclease activity, interacts with RecD and RecA" evidence="15">
    <location>
        <begin position="1507"/>
        <end position="1995"/>
    </location>
</feature>
<evidence type="ECO:0000256" key="9">
    <source>
        <dbReference type="ARBA" id="ARBA00022842"/>
    </source>
</evidence>
<evidence type="ECO:0000256" key="11">
    <source>
        <dbReference type="ARBA" id="ARBA00023204"/>
    </source>
</evidence>
<feature type="region of interest" description="Disordered" evidence="18">
    <location>
        <begin position="1"/>
        <end position="63"/>
    </location>
</feature>
<keyword evidence="10 15" id="KW-0238">DNA-binding</keyword>
<proteinExistence type="inferred from homology"/>
<comment type="domain">
    <text evidence="15">The C-terminal domain has nuclease activity and interacts with RecD. It interacts with RecA, facilitating its loading onto ssDNA.</text>
</comment>
<evidence type="ECO:0000256" key="1">
    <source>
        <dbReference type="ARBA" id="ARBA00022722"/>
    </source>
</evidence>
<evidence type="ECO:0000256" key="3">
    <source>
        <dbReference type="ARBA" id="ARBA00022741"/>
    </source>
</evidence>
<reference evidence="21" key="1">
    <citation type="journal article" date="2021" name="PeerJ">
        <title>Extensive microbial diversity within the chicken gut microbiome revealed by metagenomics and culture.</title>
        <authorList>
            <person name="Gilroy R."/>
            <person name="Ravi A."/>
            <person name="Getino M."/>
            <person name="Pursley I."/>
            <person name="Horton D.L."/>
            <person name="Alikhan N.F."/>
            <person name="Baker D."/>
            <person name="Gharbi K."/>
            <person name="Hall N."/>
            <person name="Watson M."/>
            <person name="Adriaenssens E.M."/>
            <person name="Foster-Nyarko E."/>
            <person name="Jarju S."/>
            <person name="Secka A."/>
            <person name="Antonio M."/>
            <person name="Oren A."/>
            <person name="Chaudhuri R.R."/>
            <person name="La Ragione R."/>
            <person name="Hildebrand F."/>
            <person name="Pallen M.J."/>
        </authorList>
    </citation>
    <scope>NUCLEOTIDE SEQUENCE</scope>
    <source>
        <strain evidence="21">378</strain>
    </source>
</reference>
<accession>A0A948TGT8</accession>
<dbReference type="InterPro" id="IPR014017">
    <property type="entry name" value="DNA_helicase_UvrD-like_C"/>
</dbReference>
<evidence type="ECO:0000256" key="2">
    <source>
        <dbReference type="ARBA" id="ARBA00022723"/>
    </source>
</evidence>
<comment type="caution">
    <text evidence="21">The sequence shown here is derived from an EMBL/GenBank/DDBJ whole genome shotgun (WGS) entry which is preliminary data.</text>
</comment>
<dbReference type="SUPFAM" id="SSF52540">
    <property type="entry name" value="P-loop containing nucleoside triphosphate hydrolases"/>
    <property type="match status" value="1"/>
</dbReference>
<evidence type="ECO:0000256" key="14">
    <source>
        <dbReference type="ARBA" id="ARBA00048988"/>
    </source>
</evidence>
<keyword evidence="9 15" id="KW-0460">Magnesium</keyword>
<comment type="domain">
    <text evidence="15">The N-terminal DNA-binding domain is a ssDNA-dependent ATPase and has ATP-dependent 3'-5' helicase function. This domain interacts with RecC.</text>
</comment>
<keyword evidence="3 15" id="KW-0547">Nucleotide-binding</keyword>
<comment type="catalytic activity">
    <reaction evidence="15">
        <text>Exonucleolytic cleavage (in the presence of ATP) in either 5'- to 3'- or 3'- to 5'-direction to yield 5'-phosphooligonucleotides.</text>
        <dbReference type="EC" id="3.1.11.5"/>
    </reaction>
</comment>
<dbReference type="GO" id="GO:0003677">
    <property type="term" value="F:DNA binding"/>
    <property type="evidence" value="ECO:0007669"/>
    <property type="project" value="UniProtKB-UniRule"/>
</dbReference>
<evidence type="ECO:0000256" key="12">
    <source>
        <dbReference type="ARBA" id="ARBA00023235"/>
    </source>
</evidence>
<dbReference type="HAMAP" id="MF_01485">
    <property type="entry name" value="RecB"/>
    <property type="match status" value="1"/>
</dbReference>
<evidence type="ECO:0000256" key="8">
    <source>
        <dbReference type="ARBA" id="ARBA00022840"/>
    </source>
</evidence>
<comment type="function">
    <text evidence="15">A helicase/nuclease that prepares dsDNA breaks (DSB) for recombinational DNA repair. Binds to DSBs and unwinds DNA via a highly rapid and processive ATP-dependent bidirectional helicase activity. Unwinds dsDNA until it encounters a Chi (crossover hotspot instigator) sequence from the 3' direction. Cuts ssDNA a few nucleotides 3' to the Chi site. The properties and activities of the enzyme are changed at Chi. The Chi-altered holoenzyme produces a long 3'-ssDNA overhang and facilitates RecA-binding to the ssDNA for homologous DNA recombination and repair. Holoenzyme degrades any linearized DNA that is unable to undergo homologous recombination. In the holoenzyme this subunit contributes ATPase, 3'-5' helicase, exonuclease activity and loads RecA onto ssDNA.</text>
</comment>
<evidence type="ECO:0000256" key="18">
    <source>
        <dbReference type="SAM" id="MobiDB-lite"/>
    </source>
</evidence>
<feature type="domain" description="UvrD-like helicase C-terminal" evidence="20">
    <location>
        <begin position="944"/>
        <end position="1233"/>
    </location>
</feature>
<feature type="domain" description="UvrD-like helicase ATP-binding" evidence="19">
    <location>
        <begin position="61"/>
        <end position="791"/>
    </location>
</feature>
<dbReference type="PANTHER" id="PTHR11070">
    <property type="entry name" value="UVRD / RECB / PCRA DNA HELICASE FAMILY MEMBER"/>
    <property type="match status" value="1"/>
</dbReference>
<keyword evidence="8 15" id="KW-0067">ATP-binding</keyword>
<protein>
    <recommendedName>
        <fullName evidence="15">RecBCD enzyme subunit RecB</fullName>
        <ecNumber evidence="15">3.1.11.5</ecNumber>
        <ecNumber evidence="15">5.6.2.4</ecNumber>
    </recommendedName>
    <alternativeName>
        <fullName evidence="15">DNA 3'-5' helicase subunit RecB</fullName>
    </alternativeName>
    <alternativeName>
        <fullName evidence="15">Exonuclease V subunit RecB</fullName>
        <shortName evidence="15">ExoV subunit RecB</shortName>
    </alternativeName>
    <alternativeName>
        <fullName evidence="15">Helicase/nuclease RecBCD subunit RecB</fullName>
    </alternativeName>
</protein>
<sequence length="1995" mass="222185">MTTAANKPHTHIPNSTTPAASSTMTAPETPQTTTTTTATAKQSSSSSKHYTGPRRQSQLRNVPSKTLDVMSFKLAQPALIEASAGTGKTYTITNLVLRALLGSGTDQTRLERPLQLDELLIVTFTNAATSDLRQRIYSRIREARIYFENFLNYALVSVVSVLEQNRSLEAAQANLNDTLERNSQKKRRSKKQKAEEIIARKQVETMQRQQRHQAVALHVKDDSLGAGTVNASAAQNSGTLDVSVWSTQSYTDAELDDLLVDLNLEKLLREGGFDHDAILAALLRELLHRAASLPVGKGAGAASDDFADVDDAAQAGNSDSNNLQGSLLRKAILVLTRAERMINSAAICTIHSFCNSALTQIFALEAGEAFNTELKLDLQDVIHEACYGVWRRLFYKKDSSVQLLQQLTVPVRRAFGAGASAAAEEEQGPLNFYQHISVLNSVRLSDPQAGFFGYQLLGIEDLLHDCNLTLDAEQPLEPQLVAFIGTMETQLNVLQEQLYAIAVAQLPKFDAAALAQFYDSNSGDFTAAVFDSTNKKQPKLVASGRDFLENVRSYFSSIEAVQAAQVRLEQVKAADRNEQQVAVAAADYAARRREFFVSAQKVVKFDLATAALYNRRLKYDAAFMQPLVQPLLALQESLNTVLAQNDQLLQQFPLLVRTLVSIAMNNEIDHRCQELHVMSTDDVLRRLDYALNARDNLGYRLAWLIRTRYPLAMIDEFQDTDPVQFSIFSSIYLNSQALRDKSYCYLIGDPKQSIYAFRGSDINSYLKAKQRIVELTQGSGIYTLDTNYRSSPDVVFASNAIFGTELNPNNLNPFDEQNISFEPVKSGIEKGQRAKLAAQIEALQRKTSKASQQQALAQLQPPQAAFTLHNLEDLLLVPDAASEQEVAVKPVAPVGAAEVAALSAQLPHVSALAESELSRDAAAAALSADAEGAAGEAATGATEAKAAATAKNEAAPRIKREQLWQPLLTTDGHIKQQGRANTYVVSISREIKNKDTLNDYYATIGAQLVRKLLDDGEINDKAGQRRLKSGDIAILVRSARESDLMQQKLWELLIPSVYYSDRSSVLSDGEGEPSAECLELSYLMEAMCDCTNRHKISRVLGSRLLSLSTEEFKVLTNDANFEQEVKIMTQCAKVWEDYGFMPAFLQWAADQRHDLCARLLGLKDGERLYTNYCHISEIMQRAHTQKGGIQAQLHWFYELIYQNQALFDQDVTKKRLESEQEQVKIITVHKSKGLEFPVVIMPFLWTSLSVGEGRDDFYGVSKYYDAEKYKHIVLDYQPHHDIEVVKLFAQQEGAVYADMAADASAAAEAATETAAADSSSADSAVVVSSSCRRLVPRTIRVQASQQSVDDDRREQMRLLYVAITRARYANFFIVGNFSSSRGAPSALAAMQGDHSLTAFLNEEGRPEVHGVDSADAQLFIDAAAQHPELFTLLDGEKWLPPLEDEEGNPEVGKVPQSAKVDPARQSSGLEVDTDLNNFKTKYAAGEQGLEVLPCAMSFLYKDAIDTSFNIFSYTSLVKGDTTGFIAQNASDQEETHLHDGADDTAYKDMIRGGGHNAKIRFNAAIKAEVNASSEPNLAATGEILYPTNLTDACSLGDPDYSISALAQQCYEEGGIFYAKMVKERKGTAARDFPRGARPGTFVHLIMQNIDFPQLRERGWEDYLISDVMYRMSLTMSYKYFVDQTIGKMTGLGDSPATLFNLSMSEWLNDVLEAPIVRGRYHCLALADMEPLSFEREMDFMMSNSRFNIASIDKICQEVAYKMLPPQAHNIIPSLRLGRKELIGYCHGSIDLACRFDLNTRLPMRFRQDLLRNIPEELNDEFQENLLTLRDDLEDAGSTAPKHLLDDLELNSEYTFKQIARMQAEEQAEHDGVPYGPDYKYFVIDYKTNFLGNKTSDYQRGDLLASIYTHRYDVQFLIYSLALYRFLKRRMAVPFTATYEELRAFYDKYIGGVIYLYLRGMRANYLRDAISPGVFMTKLDFDDIYRLDAILGGEDQ</sequence>
<name>A0A948TGT8_9GAMM</name>
<keyword evidence="12 15" id="KW-0413">Isomerase</keyword>
<dbReference type="Pfam" id="PF13361">
    <property type="entry name" value="UvrD_C"/>
    <property type="match status" value="1"/>
</dbReference>
<gene>
    <name evidence="15" type="primary">recB</name>
    <name evidence="21" type="ORF">H9847_06220</name>
</gene>
<dbReference type="GO" id="GO:0000287">
    <property type="term" value="F:magnesium ion binding"/>
    <property type="evidence" value="ECO:0007669"/>
    <property type="project" value="UniProtKB-UniRule"/>
</dbReference>
<dbReference type="Gene3D" id="3.90.320.10">
    <property type="match status" value="2"/>
</dbReference>
<evidence type="ECO:0000256" key="17">
    <source>
        <dbReference type="SAM" id="Coils"/>
    </source>
</evidence>
<keyword evidence="5 15" id="KW-0378">Hydrolase</keyword>
<dbReference type="PROSITE" id="PS51198">
    <property type="entry name" value="UVRD_HELICASE_ATP_BIND"/>
    <property type="match status" value="1"/>
</dbReference>
<keyword evidence="2 15" id="KW-0479">Metal-binding</keyword>
<comment type="miscellaneous">
    <text evidence="15">In the RecBCD complex, RecB has a slow 3'-5' helicase, an exonuclease activity and loads RecA onto ssDNA, RecD has a fast 5'-3' helicase activity, while RecC stimulates the ATPase and processivity of the RecB helicase and contributes to recognition of the Chi site.</text>
</comment>
<dbReference type="InterPro" id="IPR011604">
    <property type="entry name" value="PDDEXK-like_dom_sf"/>
</dbReference>
<dbReference type="PROSITE" id="PS51217">
    <property type="entry name" value="UVRD_HELICASE_CTER"/>
    <property type="match status" value="1"/>
</dbReference>
<dbReference type="InterPro" id="IPR014016">
    <property type="entry name" value="UvrD-like_ATP-bd"/>
</dbReference>
<keyword evidence="4 15" id="KW-0227">DNA damage</keyword>
<keyword evidence="7 15" id="KW-0269">Exonuclease</keyword>
<evidence type="ECO:0000313" key="21">
    <source>
        <dbReference type="EMBL" id="MBU3844448.1"/>
    </source>
</evidence>
<keyword evidence="17" id="KW-0175">Coiled coil</keyword>
<feature type="active site" description="For nuclease activity" evidence="15">
    <location>
        <position position="1884"/>
    </location>
</feature>
<dbReference type="EC" id="5.6.2.4" evidence="15"/>
<evidence type="ECO:0000259" key="19">
    <source>
        <dbReference type="PROSITE" id="PS51198"/>
    </source>
</evidence>
<comment type="subunit">
    <text evidence="15">Heterotrimer of RecB, RecC and RecD. All subunits contribute to DNA-binding. Interacts with RecA.</text>
</comment>
<dbReference type="InterPro" id="IPR027417">
    <property type="entry name" value="P-loop_NTPase"/>
</dbReference>
<feature type="binding site" evidence="16">
    <location>
        <begin position="82"/>
        <end position="89"/>
    </location>
    <ligand>
        <name>ATP</name>
        <dbReference type="ChEBI" id="CHEBI:30616"/>
    </ligand>
</feature>
<dbReference type="GO" id="GO:0005524">
    <property type="term" value="F:ATP binding"/>
    <property type="evidence" value="ECO:0007669"/>
    <property type="project" value="UniProtKB-UniRule"/>
</dbReference>
<evidence type="ECO:0000256" key="10">
    <source>
        <dbReference type="ARBA" id="ARBA00023125"/>
    </source>
</evidence>
<comment type="catalytic activity">
    <reaction evidence="14 15">
        <text>ATP + H2O = ADP + phosphate + H(+)</text>
        <dbReference type="Rhea" id="RHEA:13065"/>
        <dbReference type="ChEBI" id="CHEBI:15377"/>
        <dbReference type="ChEBI" id="CHEBI:15378"/>
        <dbReference type="ChEBI" id="CHEBI:30616"/>
        <dbReference type="ChEBI" id="CHEBI:43474"/>
        <dbReference type="ChEBI" id="CHEBI:456216"/>
        <dbReference type="EC" id="5.6.2.4"/>
    </reaction>
</comment>
<organism evidence="21 22">
    <name type="scientific">Candidatus Anaerobiospirillum pullicola</name>
    <dbReference type="NCBI Taxonomy" id="2838451"/>
    <lineage>
        <taxon>Bacteria</taxon>
        <taxon>Pseudomonadati</taxon>
        <taxon>Pseudomonadota</taxon>
        <taxon>Gammaproteobacteria</taxon>
        <taxon>Aeromonadales</taxon>
        <taxon>Succinivibrionaceae</taxon>
        <taxon>Anaerobiospirillum</taxon>
    </lineage>
</organism>
<reference evidence="21" key="2">
    <citation type="submission" date="2021-04" db="EMBL/GenBank/DDBJ databases">
        <authorList>
            <person name="Gilroy R."/>
        </authorList>
    </citation>
    <scope>NUCLEOTIDE SEQUENCE</scope>
    <source>
        <strain evidence="21">378</strain>
    </source>
</reference>
<dbReference type="Gene3D" id="1.10.486.10">
    <property type="entry name" value="PCRA, domain 4"/>
    <property type="match status" value="1"/>
</dbReference>
<feature type="region of interest" description="DNA-binding and helicase activity, interacts with RecC" evidence="15">
    <location>
        <begin position="1"/>
        <end position="1493"/>
    </location>
</feature>
<evidence type="ECO:0000256" key="15">
    <source>
        <dbReference type="HAMAP-Rule" id="MF_01485"/>
    </source>
</evidence>
<dbReference type="Proteomes" id="UP000733611">
    <property type="component" value="Unassembled WGS sequence"/>
</dbReference>
<comment type="similarity">
    <text evidence="15">Belongs to the helicase family. UvrD subfamily.</text>
</comment>